<dbReference type="GeneID" id="20649326"/>
<dbReference type="SMR" id="G5ADY4"/>
<feature type="region of interest" description="Disordered" evidence="1">
    <location>
        <begin position="1"/>
        <end position="30"/>
    </location>
</feature>
<dbReference type="Proteomes" id="UP000002640">
    <property type="component" value="Unassembled WGS sequence"/>
</dbReference>
<dbReference type="AlphaFoldDB" id="G5ADY4"/>
<name>G5ADY4_PHYSP</name>
<feature type="compositionally biased region" description="Basic and acidic residues" evidence="1">
    <location>
        <begin position="11"/>
        <end position="22"/>
    </location>
</feature>
<accession>G5ADY4</accession>
<gene>
    <name evidence="2" type="ORF">PHYSODRAFT_353102</name>
</gene>
<dbReference type="RefSeq" id="XP_009538283.1">
    <property type="nucleotide sequence ID" value="XM_009539988.1"/>
</dbReference>
<evidence type="ECO:0008006" key="4">
    <source>
        <dbReference type="Google" id="ProtNLM"/>
    </source>
</evidence>
<protein>
    <recommendedName>
        <fullName evidence="4">BZIP domain-containing protein</fullName>
    </recommendedName>
</protein>
<sequence length="371" mass="42152">MARKLSPAQVEAHRQQNRECMRQARQSQRQRLQEMKTTVQNLEKQYNDLTNRSHTATSTKRLGAEKLLLQSMLKQKAAWRLQLQRIIDFEASSVHHEPQLQGVPEVVIEVMDELQAAREFGFQPLTEQDLTQIIMDNERYVSHVKNRLLSVGAQRELRTRCMQAFGWDIVQRVEDSVLEFVYTKRFHGLNVLDVMKKSWTNGLILEEFKKVKTETRHLQALQRVNSNAFVLARDVFSPSDISTFRSVFVRFLVEAAKDIAVESGPASSGEVVVGTGYILGTQSVDPGCPRPPSMEELSGKLAWADLSLSIEAFDVVNSVTGESYQQISWVGRTDYCSEEHARRNASDTLQGMLHWEVLVIAPALKLVSIPN</sequence>
<evidence type="ECO:0000313" key="3">
    <source>
        <dbReference type="Proteomes" id="UP000002640"/>
    </source>
</evidence>
<dbReference type="EMBL" id="JH159164">
    <property type="protein sequence ID" value="EGZ06386.1"/>
    <property type="molecule type" value="Genomic_DNA"/>
</dbReference>
<proteinExistence type="predicted"/>
<dbReference type="KEGG" id="psoj:PHYSODRAFT_353102"/>
<dbReference type="InParanoid" id="G5ADY4"/>
<organism evidence="2 3">
    <name type="scientific">Phytophthora sojae (strain P6497)</name>
    <name type="common">Soybean stem and root rot agent</name>
    <name type="synonym">Phytophthora megasperma f. sp. glycines</name>
    <dbReference type="NCBI Taxonomy" id="1094619"/>
    <lineage>
        <taxon>Eukaryota</taxon>
        <taxon>Sar</taxon>
        <taxon>Stramenopiles</taxon>
        <taxon>Oomycota</taxon>
        <taxon>Peronosporomycetes</taxon>
        <taxon>Peronosporales</taxon>
        <taxon>Peronosporaceae</taxon>
        <taxon>Phytophthora</taxon>
    </lineage>
</organism>
<keyword evidence="3" id="KW-1185">Reference proteome</keyword>
<evidence type="ECO:0000256" key="1">
    <source>
        <dbReference type="SAM" id="MobiDB-lite"/>
    </source>
</evidence>
<dbReference type="OMA" id="HIRWIGR"/>
<evidence type="ECO:0000313" key="2">
    <source>
        <dbReference type="EMBL" id="EGZ06386.1"/>
    </source>
</evidence>
<reference evidence="2 3" key="1">
    <citation type="journal article" date="2006" name="Science">
        <title>Phytophthora genome sequences uncover evolutionary origins and mechanisms of pathogenesis.</title>
        <authorList>
            <person name="Tyler B.M."/>
            <person name="Tripathy S."/>
            <person name="Zhang X."/>
            <person name="Dehal P."/>
            <person name="Jiang R.H."/>
            <person name="Aerts A."/>
            <person name="Arredondo F.D."/>
            <person name="Baxter L."/>
            <person name="Bensasson D."/>
            <person name="Beynon J.L."/>
            <person name="Chapman J."/>
            <person name="Damasceno C.M."/>
            <person name="Dorrance A.E."/>
            <person name="Dou D."/>
            <person name="Dickerman A.W."/>
            <person name="Dubchak I.L."/>
            <person name="Garbelotto M."/>
            <person name="Gijzen M."/>
            <person name="Gordon S.G."/>
            <person name="Govers F."/>
            <person name="Grunwald N.J."/>
            <person name="Huang W."/>
            <person name="Ivors K.L."/>
            <person name="Jones R.W."/>
            <person name="Kamoun S."/>
            <person name="Krampis K."/>
            <person name="Lamour K.H."/>
            <person name="Lee M.K."/>
            <person name="McDonald W.H."/>
            <person name="Medina M."/>
            <person name="Meijer H.J."/>
            <person name="Nordberg E.K."/>
            <person name="Maclean D.J."/>
            <person name="Ospina-Giraldo M.D."/>
            <person name="Morris P.F."/>
            <person name="Phuntumart V."/>
            <person name="Putnam N.H."/>
            <person name="Rash S."/>
            <person name="Rose J.K."/>
            <person name="Sakihama Y."/>
            <person name="Salamov A.A."/>
            <person name="Savidor A."/>
            <person name="Scheuring C.F."/>
            <person name="Smith B.M."/>
            <person name="Sobral B.W."/>
            <person name="Terry A."/>
            <person name="Torto-Alalibo T.A."/>
            <person name="Win J."/>
            <person name="Xu Z."/>
            <person name="Zhang H."/>
            <person name="Grigoriev I.V."/>
            <person name="Rokhsar D.S."/>
            <person name="Boore J.L."/>
        </authorList>
    </citation>
    <scope>NUCLEOTIDE SEQUENCE [LARGE SCALE GENOMIC DNA]</scope>
    <source>
        <strain evidence="2 3">P6497</strain>
    </source>
</reference>